<evidence type="ECO:0000256" key="3">
    <source>
        <dbReference type="ARBA" id="ARBA00022448"/>
    </source>
</evidence>
<evidence type="ECO:0000256" key="5">
    <source>
        <dbReference type="ARBA" id="ARBA00022692"/>
    </source>
</evidence>
<dbReference type="PANTHER" id="PTHR18945">
    <property type="entry name" value="NEUROTRANSMITTER GATED ION CHANNEL"/>
    <property type="match status" value="1"/>
</dbReference>
<feature type="transmembrane region" description="Helical" evidence="12">
    <location>
        <begin position="545"/>
        <end position="563"/>
    </location>
</feature>
<keyword evidence="4" id="KW-1003">Cell membrane</keyword>
<feature type="transmembrane region" description="Helical" evidence="12">
    <location>
        <begin position="603"/>
        <end position="622"/>
    </location>
</feature>
<feature type="compositionally biased region" description="Polar residues" evidence="11">
    <location>
        <begin position="66"/>
        <end position="86"/>
    </location>
</feature>
<dbReference type="EMBL" id="JAPWDV010000001">
    <property type="protein sequence ID" value="KAJ6223533.1"/>
    <property type="molecule type" value="Genomic_DNA"/>
</dbReference>
<evidence type="ECO:0000256" key="8">
    <source>
        <dbReference type="ARBA" id="ARBA00023065"/>
    </source>
</evidence>
<evidence type="ECO:0000256" key="2">
    <source>
        <dbReference type="ARBA" id="ARBA00004236"/>
    </source>
</evidence>
<accession>A0A9Q0MBZ0</accession>
<dbReference type="SUPFAM" id="SSF63712">
    <property type="entry name" value="Nicotinic receptor ligand binding domain-like"/>
    <property type="match status" value="1"/>
</dbReference>
<dbReference type="Pfam" id="PF02931">
    <property type="entry name" value="Neur_chan_LBD"/>
    <property type="match status" value="1"/>
</dbReference>
<protein>
    <recommendedName>
        <fullName evidence="13">Neurotransmitter-gated ion-channel ligand-binding domain-containing protein</fullName>
    </recommendedName>
</protein>
<evidence type="ECO:0000256" key="4">
    <source>
        <dbReference type="ARBA" id="ARBA00022475"/>
    </source>
</evidence>
<keyword evidence="7 12" id="KW-1133">Transmembrane helix</keyword>
<evidence type="ECO:0000256" key="7">
    <source>
        <dbReference type="ARBA" id="ARBA00022989"/>
    </source>
</evidence>
<feature type="region of interest" description="Disordered" evidence="11">
    <location>
        <begin position="58"/>
        <end position="86"/>
    </location>
</feature>
<keyword evidence="9 12" id="KW-0472">Membrane</keyword>
<name>A0A9Q0MBZ0_BLOTA</name>
<feature type="transmembrane region" description="Helical" evidence="12">
    <location>
        <begin position="464"/>
        <end position="485"/>
    </location>
</feature>
<feature type="transmembrane region" description="Helical" evidence="12">
    <location>
        <begin position="329"/>
        <end position="353"/>
    </location>
</feature>
<evidence type="ECO:0000259" key="13">
    <source>
        <dbReference type="Pfam" id="PF02931"/>
    </source>
</evidence>
<gene>
    <name evidence="14" type="ORF">RDWZM_002078</name>
</gene>
<evidence type="ECO:0000313" key="15">
    <source>
        <dbReference type="Proteomes" id="UP001142055"/>
    </source>
</evidence>
<feature type="transmembrane region" description="Helical" evidence="12">
    <location>
        <begin position="254"/>
        <end position="276"/>
    </location>
</feature>
<dbReference type="InterPro" id="IPR006028">
    <property type="entry name" value="GABAA/Glycine_rcpt"/>
</dbReference>
<dbReference type="AlphaFoldDB" id="A0A9Q0MBZ0"/>
<keyword evidence="5 12" id="KW-0812">Transmembrane</keyword>
<dbReference type="GO" id="GO:0004888">
    <property type="term" value="F:transmembrane signaling receptor activity"/>
    <property type="evidence" value="ECO:0007669"/>
    <property type="project" value="InterPro"/>
</dbReference>
<feature type="transmembrane region" description="Helical" evidence="12">
    <location>
        <begin position="221"/>
        <end position="239"/>
    </location>
</feature>
<reference evidence="14" key="1">
    <citation type="submission" date="2022-12" db="EMBL/GenBank/DDBJ databases">
        <title>Genome assemblies of Blomia tropicalis.</title>
        <authorList>
            <person name="Cui Y."/>
        </authorList>
    </citation>
    <scope>NUCLEOTIDE SEQUENCE</scope>
    <source>
        <tissue evidence="14">Adult mites</tissue>
    </source>
</reference>
<feature type="transmembrane region" description="Helical" evidence="12">
    <location>
        <begin position="1001"/>
        <end position="1020"/>
    </location>
</feature>
<keyword evidence="3" id="KW-0813">Transport</keyword>
<feature type="transmembrane region" description="Helical" evidence="12">
    <location>
        <begin position="1147"/>
        <end position="1165"/>
    </location>
</feature>
<dbReference type="Gene3D" id="2.70.170.10">
    <property type="entry name" value="Neurotransmitter-gated ion-channel ligand-binding domain"/>
    <property type="match status" value="1"/>
</dbReference>
<dbReference type="GO" id="GO:0005886">
    <property type="term" value="C:plasma membrane"/>
    <property type="evidence" value="ECO:0007669"/>
    <property type="project" value="UniProtKB-SubCell"/>
</dbReference>
<dbReference type="PROSITE" id="PS00236">
    <property type="entry name" value="NEUROTR_ION_CHANNEL"/>
    <property type="match status" value="1"/>
</dbReference>
<feature type="transmembrane region" description="Helical" evidence="12">
    <location>
        <begin position="575"/>
        <end position="597"/>
    </location>
</feature>
<evidence type="ECO:0000256" key="9">
    <source>
        <dbReference type="ARBA" id="ARBA00023136"/>
    </source>
</evidence>
<evidence type="ECO:0000256" key="12">
    <source>
        <dbReference type="SAM" id="Phobius"/>
    </source>
</evidence>
<dbReference type="InterPro" id="IPR006201">
    <property type="entry name" value="Neur_channel"/>
</dbReference>
<sequence>MSNLYELLTRKVYLSSRQCQRRNQHKSTPVDYLDEYDEEDDDNGIIIERRTNVASNGVKVKHETSPKPSISHNGSRSTLKRNMSNEPNWTSLRAKENLDEFDLLDQSNSYRRYRLLSAINSERARDESRAYFESIVHQVDRIKLSIIAFVSFYLTFSLLIDLIIVYEFDTRTKTHLHLTKHHTIEQSSLLKSITFGLIFPTIILGILVAIRWKPQRNHFSLNYSSSLFIISIAFILLSIDELGTLICQQWRQLIPIPMLISIKCIMVGFIFIYLLYIVFDVKLNAISPDEAQRFLRLYLLMMTFGAICSIMCHLYFFNDDRYSAKYRSSLIGILLCCRVFISINCSVLFYLIWNGVGHLHQTTTISDEEFDDFLAYYDMNRLCPNQNLTLNCISLACQAKVNHHVGQLNEDNFSIRTINKWRRNCFAAAGCVIFSFAFTTEICQVCFTSIWSKRYYPKTMNNGQIFWAHFVLLGCLLLTRFYLLIKPTITKRKTSIDVNRELLGHYSWHRNCHKFMFVYIGHIVANLMQLYMFDYGLVVVYSTNIIFGICIGCTFEVVCQFITNYMTVTSSTIQSALMTAMCHLSLVGFLIYYLLVYKKLTSPLFYINMIGALFSMIIKMFVSRCQCLFSQNSFDLIEMQSINEKSNEQSNDPRLSVENGTPLLLPKSVKPKSSNSLPTINVNRSITSLYQNQHPHHNNIHQHQINYQRTREPLVRPQSHNHLAIPFMNHQRQQSGSARSSSSQLSSYQLTISDSNVHRKSSTAVIAMAQNWLIDQIIPDDYNSEEPPLRPNVANGEVEVDGLLTLLHFEATKNQLMVKTDMMLCLRWHDYRLLNTNRQLLNISDNDNEKSLLEYDLIRVQDVDRFWLPKLYFRNAVSTSVVQSLSTMTFIEYEPNTRVVNYCNRLNAKFTCHFKLSNFPFDVQECQFQLETFGNSKQNVRLRIKVRTWTGGNFQFSLHHSWNGSCEPQYMNPMGTLINDFPESCAFAGIRLVRHLNYFIIRYYCPTFLCLCGSFCGFWVATNGWPGRIICTCVVYLTIKSISETAYEEVPSNDVVSLFWWLWVIQAFIYMNLVEYAWALAWVQFAEDKVRARVAGRESPDGYYFGKKSWYHYIGKFFDRVLFRFYGPIDMYYNPAGRNKVDNVAKLVYPSLMFLFVFVYVVATIPEWAGKYNGQVTDDMK</sequence>
<comment type="subcellular location">
    <subcellularLocation>
        <location evidence="2">Cell membrane</location>
    </subcellularLocation>
    <subcellularLocation>
        <location evidence="1">Membrane</location>
        <topology evidence="1">Multi-pass membrane protein</topology>
    </subcellularLocation>
</comment>
<feature type="transmembrane region" description="Helical" evidence="12">
    <location>
        <begin position="425"/>
        <end position="452"/>
    </location>
</feature>
<feature type="transmembrane region" description="Helical" evidence="12">
    <location>
        <begin position="515"/>
        <end position="533"/>
    </location>
</feature>
<dbReference type="Gene3D" id="1.20.58.390">
    <property type="entry name" value="Neurotransmitter-gated ion-channel transmembrane domain"/>
    <property type="match status" value="1"/>
</dbReference>
<evidence type="ECO:0000313" key="14">
    <source>
        <dbReference type="EMBL" id="KAJ6223533.1"/>
    </source>
</evidence>
<dbReference type="Proteomes" id="UP001142055">
    <property type="component" value="Chromosome 1"/>
</dbReference>
<comment type="caution">
    <text evidence="14">The sequence shown here is derived from an EMBL/GenBank/DDBJ whole genome shotgun (WGS) entry which is preliminary data.</text>
</comment>
<keyword evidence="6" id="KW-0732">Signal</keyword>
<dbReference type="InterPro" id="IPR018000">
    <property type="entry name" value="Neurotransmitter_ion_chnl_CS"/>
</dbReference>
<keyword evidence="10" id="KW-0407">Ion channel</keyword>
<feature type="transmembrane region" description="Helical" evidence="12">
    <location>
        <begin position="144"/>
        <end position="168"/>
    </location>
</feature>
<proteinExistence type="predicted"/>
<dbReference type="PRINTS" id="PR00253">
    <property type="entry name" value="GABAARECEPTR"/>
</dbReference>
<dbReference type="GO" id="GO:0005230">
    <property type="term" value="F:extracellular ligand-gated monoatomic ion channel activity"/>
    <property type="evidence" value="ECO:0007669"/>
    <property type="project" value="InterPro"/>
</dbReference>
<feature type="domain" description="Neurotransmitter-gated ion-channel ligand-binding" evidence="13">
    <location>
        <begin position="773"/>
        <end position="947"/>
    </location>
</feature>
<feature type="transmembrane region" description="Helical" evidence="12">
    <location>
        <begin position="297"/>
        <end position="317"/>
    </location>
</feature>
<dbReference type="InterPro" id="IPR006202">
    <property type="entry name" value="Neur_chan_lig-bd"/>
</dbReference>
<dbReference type="InterPro" id="IPR038050">
    <property type="entry name" value="Neuro_actylchol_rec"/>
</dbReference>
<feature type="transmembrane region" description="Helical" evidence="12">
    <location>
        <begin position="1060"/>
        <end position="1083"/>
    </location>
</feature>
<evidence type="ECO:0000256" key="1">
    <source>
        <dbReference type="ARBA" id="ARBA00004141"/>
    </source>
</evidence>
<evidence type="ECO:0000256" key="10">
    <source>
        <dbReference type="ARBA" id="ARBA00023303"/>
    </source>
</evidence>
<keyword evidence="15" id="KW-1185">Reference proteome</keyword>
<dbReference type="InterPro" id="IPR036719">
    <property type="entry name" value="Neuro-gated_channel_TM_sf"/>
</dbReference>
<evidence type="ECO:0000256" key="11">
    <source>
        <dbReference type="SAM" id="MobiDB-lite"/>
    </source>
</evidence>
<organism evidence="14 15">
    <name type="scientific">Blomia tropicalis</name>
    <name type="common">Mite</name>
    <dbReference type="NCBI Taxonomy" id="40697"/>
    <lineage>
        <taxon>Eukaryota</taxon>
        <taxon>Metazoa</taxon>
        <taxon>Ecdysozoa</taxon>
        <taxon>Arthropoda</taxon>
        <taxon>Chelicerata</taxon>
        <taxon>Arachnida</taxon>
        <taxon>Acari</taxon>
        <taxon>Acariformes</taxon>
        <taxon>Sarcoptiformes</taxon>
        <taxon>Astigmata</taxon>
        <taxon>Glycyphagoidea</taxon>
        <taxon>Echimyopodidae</taxon>
        <taxon>Blomia</taxon>
    </lineage>
</organism>
<feature type="transmembrane region" description="Helical" evidence="12">
    <location>
        <begin position="188"/>
        <end position="209"/>
    </location>
</feature>
<dbReference type="InterPro" id="IPR036734">
    <property type="entry name" value="Neur_chan_lig-bd_sf"/>
</dbReference>
<dbReference type="SUPFAM" id="SSF90112">
    <property type="entry name" value="Neurotransmitter-gated ion-channel transmembrane pore"/>
    <property type="match status" value="1"/>
</dbReference>
<evidence type="ECO:0000256" key="6">
    <source>
        <dbReference type="ARBA" id="ARBA00022729"/>
    </source>
</evidence>
<keyword evidence="8" id="KW-0406">Ion transport</keyword>